<evidence type="ECO:0000256" key="5">
    <source>
        <dbReference type="ARBA" id="ARBA00023128"/>
    </source>
</evidence>
<keyword evidence="10" id="KW-1185">Reference proteome</keyword>
<accession>A0A1E4S122</accession>
<dbReference type="OrthoDB" id="408933at2759"/>
<reference evidence="8 10" key="3">
    <citation type="journal article" date="2016" name="Proc. Natl. Acad. Sci. U.S.A.">
        <title>Comparative genomics of biotechnologically important yeasts.</title>
        <authorList>
            <person name="Riley R."/>
            <person name="Haridas S."/>
            <person name="Wolfe K.H."/>
            <person name="Lopes M.R."/>
            <person name="Hittinger C.T."/>
            <person name="Goeker M."/>
            <person name="Salamov A.A."/>
            <person name="Wisecaver J.H."/>
            <person name="Long T.M."/>
            <person name="Calvey C.H."/>
            <person name="Aerts A.L."/>
            <person name="Barry K.W."/>
            <person name="Choi C."/>
            <person name="Clum A."/>
            <person name="Coughlan A.Y."/>
            <person name="Deshpande S."/>
            <person name="Douglass A.P."/>
            <person name="Hanson S.J."/>
            <person name="Klenk H.-P."/>
            <person name="LaButti K.M."/>
            <person name="Lapidus A."/>
            <person name="Lindquist E.A."/>
            <person name="Lipzen A.M."/>
            <person name="Meier-Kolthoff J.P."/>
            <person name="Ohm R.A."/>
            <person name="Otillar R.P."/>
            <person name="Pangilinan J.L."/>
            <person name="Peng Y."/>
            <person name="Rokas A."/>
            <person name="Rosa C.A."/>
            <person name="Scheuner C."/>
            <person name="Sibirny A.A."/>
            <person name="Slot J.C."/>
            <person name="Stielow J.B."/>
            <person name="Sun H."/>
            <person name="Kurtzman C.P."/>
            <person name="Blackwell M."/>
            <person name="Grigoriev I.V."/>
            <person name="Jeffries T.W."/>
        </authorList>
    </citation>
    <scope>NUCLEOTIDE SEQUENCE [LARGE SCALE GENOMIC DNA]</scope>
    <source>
        <strain evidence="10">ATCC 18201 / CBS 1600 / BCRC 20928 / JCM 3617 / NBRC 0987 / NRRL Y-1542</strain>
        <strain evidence="8">NRRL Y-1542</strain>
    </source>
</reference>
<dbReference type="PANTHER" id="PTHR21338">
    <property type="entry name" value="MITOCHONDRIAL RIBOSOMAL PROTEIN L41"/>
    <property type="match status" value="1"/>
</dbReference>
<dbReference type="GO" id="GO:0006412">
    <property type="term" value="P:translation"/>
    <property type="evidence" value="ECO:0007669"/>
    <property type="project" value="TreeGrafter"/>
</dbReference>
<dbReference type="STRING" id="983966.A0A0H5C871"/>
<evidence type="ECO:0000313" key="7">
    <source>
        <dbReference type="EMBL" id="CEP24398.1"/>
    </source>
</evidence>
<comment type="similarity">
    <text evidence="2">Belongs to the mitochondrion-specific ribosomal protein mL41 family.</text>
</comment>
<dbReference type="Proteomes" id="UP000094389">
    <property type="component" value="Unassembled WGS sequence"/>
</dbReference>
<evidence type="ECO:0000313" key="9">
    <source>
        <dbReference type="Proteomes" id="UP000038830"/>
    </source>
</evidence>
<reference evidence="9" key="2">
    <citation type="journal article" date="2015" name="J. Biotechnol.">
        <title>The structure of the Cyberlindnera jadinii genome and its relation to Candida utilis analyzed by the occurrence of single nucleotide polymorphisms.</title>
        <authorList>
            <person name="Rupp O."/>
            <person name="Brinkrolf K."/>
            <person name="Buerth C."/>
            <person name="Kunigo M."/>
            <person name="Schneider J."/>
            <person name="Jaenicke S."/>
            <person name="Goesmann A."/>
            <person name="Puehler A."/>
            <person name="Jaeger K.-E."/>
            <person name="Ernst J.F."/>
        </authorList>
    </citation>
    <scope>NUCLEOTIDE SEQUENCE [LARGE SCALE GENOMIC DNA]</scope>
    <source>
        <strain evidence="9">ATCC 18201 / CBS 1600 / BCRC 20928 / JCM 3617 / NBRC 0987 / NRRL Y-1542</strain>
    </source>
</reference>
<name>A0A0H5C871_CYBJN</name>
<dbReference type="AlphaFoldDB" id="A0A0H5C871"/>
<organism evidence="7 9">
    <name type="scientific">Cyberlindnera jadinii (strain ATCC 18201 / CBS 1600 / BCRC 20928 / JCM 3617 / NBRC 0987 / NRRL Y-1542)</name>
    <name type="common">Torula yeast</name>
    <name type="synonym">Candida utilis</name>
    <dbReference type="NCBI Taxonomy" id="983966"/>
    <lineage>
        <taxon>Eukaryota</taxon>
        <taxon>Fungi</taxon>
        <taxon>Dikarya</taxon>
        <taxon>Ascomycota</taxon>
        <taxon>Saccharomycotina</taxon>
        <taxon>Saccharomycetes</taxon>
        <taxon>Phaffomycetales</taxon>
        <taxon>Phaffomycetaceae</taxon>
        <taxon>Cyberlindnera</taxon>
    </lineage>
</organism>
<dbReference type="EMBL" id="KV453931">
    <property type="protein sequence ID" value="ODV73187.1"/>
    <property type="molecule type" value="Genomic_DNA"/>
</dbReference>
<dbReference type="Proteomes" id="UP000038830">
    <property type="component" value="Unassembled WGS sequence"/>
</dbReference>
<sequence length="145" mass="16700">MKPSQVSFFHTSAVAQLVRPWTKERDGSLFYGLAKSGTKRHALTTKQGNKNFYKGTRSSGIGRHTRKNGYIIQWNKVRTFVTPKVFNDELKCFVSPNSVQIKNEFKGYTGPMDPKLYMTKLREYIWHGKAETEESSLKKGYIERG</sequence>
<evidence type="ECO:0000256" key="1">
    <source>
        <dbReference type="ARBA" id="ARBA00004173"/>
    </source>
</evidence>
<protein>
    <submittedName>
        <fullName evidence="7">Uncharacterized protein</fullName>
    </submittedName>
</protein>
<evidence type="ECO:0000313" key="10">
    <source>
        <dbReference type="Proteomes" id="UP000094389"/>
    </source>
</evidence>
<evidence type="ECO:0000256" key="4">
    <source>
        <dbReference type="ARBA" id="ARBA00022980"/>
    </source>
</evidence>
<evidence type="ECO:0000313" key="8">
    <source>
        <dbReference type="EMBL" id="ODV73187.1"/>
    </source>
</evidence>
<comment type="subcellular location">
    <subcellularLocation>
        <location evidence="1">Mitochondrion</location>
    </subcellularLocation>
</comment>
<dbReference type="InterPro" id="IPR019189">
    <property type="entry name" value="Ribosomal_mL41"/>
</dbReference>
<dbReference type="OMA" id="KHTKYGE"/>
<accession>A0A0H5C871</accession>
<gene>
    <name evidence="7" type="ORF">BN1211_5209</name>
    <name evidence="8" type="ORF">CYBJADRAFT_127845</name>
</gene>
<keyword evidence="5" id="KW-0496">Mitochondrion</keyword>
<keyword evidence="4" id="KW-0689">Ribosomal protein</keyword>
<reference evidence="7" key="1">
    <citation type="submission" date="2014-12" db="EMBL/GenBank/DDBJ databases">
        <authorList>
            <person name="Jaenicke S."/>
        </authorList>
    </citation>
    <scope>NUCLEOTIDE SEQUENCE [LARGE SCALE GENOMIC DNA]</scope>
    <source>
        <strain evidence="7">CBS1600</strain>
    </source>
</reference>
<evidence type="ECO:0000256" key="2">
    <source>
        <dbReference type="ARBA" id="ARBA00010152"/>
    </source>
</evidence>
<proteinExistence type="inferred from homology"/>
<keyword evidence="6" id="KW-0687">Ribonucleoprotein</keyword>
<dbReference type="PANTHER" id="PTHR21338:SF0">
    <property type="entry name" value="LARGE RIBOSOMAL SUBUNIT PROTEIN ML41"/>
    <property type="match status" value="1"/>
</dbReference>
<evidence type="ECO:0000256" key="3">
    <source>
        <dbReference type="ARBA" id="ARBA00022946"/>
    </source>
</evidence>
<evidence type="ECO:0000256" key="6">
    <source>
        <dbReference type="ARBA" id="ARBA00023274"/>
    </source>
</evidence>
<dbReference type="Pfam" id="PF09809">
    <property type="entry name" value="MRP-L27"/>
    <property type="match status" value="1"/>
</dbReference>
<keyword evidence="3" id="KW-0809">Transit peptide</keyword>
<dbReference type="GO" id="GO:0003735">
    <property type="term" value="F:structural constituent of ribosome"/>
    <property type="evidence" value="ECO:0007669"/>
    <property type="project" value="InterPro"/>
</dbReference>
<dbReference type="EMBL" id="CDQK01000006">
    <property type="protein sequence ID" value="CEP24398.1"/>
    <property type="molecule type" value="Genomic_DNA"/>
</dbReference>
<dbReference type="GO" id="GO:0005762">
    <property type="term" value="C:mitochondrial large ribosomal subunit"/>
    <property type="evidence" value="ECO:0007669"/>
    <property type="project" value="InterPro"/>
</dbReference>